<keyword evidence="2 8" id="KW-0813">Transport</keyword>
<evidence type="ECO:0000256" key="6">
    <source>
        <dbReference type="ARBA" id="ARBA00022989"/>
    </source>
</evidence>
<feature type="transmembrane region" description="Helical" evidence="8">
    <location>
        <begin position="209"/>
        <end position="237"/>
    </location>
</feature>
<comment type="subcellular location">
    <subcellularLocation>
        <location evidence="8">Cell inner membrane</location>
        <topology evidence="8">Multi-pass membrane protein</topology>
    </subcellularLocation>
    <subcellularLocation>
        <location evidence="1">Cell membrane</location>
        <topology evidence="1">Multi-pass membrane protein</topology>
    </subcellularLocation>
</comment>
<dbReference type="PANTHER" id="PTHR23517:SF13">
    <property type="entry name" value="MAJOR FACILITATOR SUPERFAMILY MFS_1"/>
    <property type="match status" value="1"/>
</dbReference>
<evidence type="ECO:0000256" key="5">
    <source>
        <dbReference type="ARBA" id="ARBA00022692"/>
    </source>
</evidence>
<keyword evidence="4 8" id="KW-0997">Cell inner membrane</keyword>
<keyword evidence="3 8" id="KW-1003">Cell membrane</keyword>
<feature type="transmembrane region" description="Helical" evidence="8">
    <location>
        <begin position="332"/>
        <end position="353"/>
    </location>
</feature>
<proteinExistence type="inferred from homology"/>
<dbReference type="InterPro" id="IPR020846">
    <property type="entry name" value="MFS_dom"/>
</dbReference>
<dbReference type="InterPro" id="IPR011701">
    <property type="entry name" value="MFS"/>
</dbReference>
<evidence type="ECO:0000259" key="9">
    <source>
        <dbReference type="PROSITE" id="PS50850"/>
    </source>
</evidence>
<keyword evidence="11" id="KW-1185">Reference proteome</keyword>
<evidence type="ECO:0000256" key="1">
    <source>
        <dbReference type="ARBA" id="ARBA00004651"/>
    </source>
</evidence>
<feature type="transmembrane region" description="Helical" evidence="8">
    <location>
        <begin position="76"/>
        <end position="97"/>
    </location>
</feature>
<dbReference type="PROSITE" id="PS50850">
    <property type="entry name" value="MFS"/>
    <property type="match status" value="1"/>
</dbReference>
<dbReference type="HAMAP" id="MF_01118">
    <property type="entry name" value="MFS_YhhS"/>
    <property type="match status" value="1"/>
</dbReference>
<dbReference type="InterPro" id="IPR036259">
    <property type="entry name" value="MFS_trans_sf"/>
</dbReference>
<feature type="transmembrane region" description="Helical" evidence="8">
    <location>
        <begin position="169"/>
        <end position="188"/>
    </location>
</feature>
<dbReference type="SUPFAM" id="SSF103473">
    <property type="entry name" value="MFS general substrate transporter"/>
    <property type="match status" value="1"/>
</dbReference>
<dbReference type="InterPro" id="IPR050171">
    <property type="entry name" value="MFS_Transporters"/>
</dbReference>
<evidence type="ECO:0000256" key="8">
    <source>
        <dbReference type="HAMAP-Rule" id="MF_01118"/>
    </source>
</evidence>
<geneLocation type="plasmid" evidence="10 11">
    <name>unnamed1</name>
</geneLocation>
<dbReference type="Pfam" id="PF07690">
    <property type="entry name" value="MFS_1"/>
    <property type="match status" value="1"/>
</dbReference>
<gene>
    <name evidence="10" type="ORF">PQ457_16175</name>
</gene>
<feature type="transmembrane region" description="Helical" evidence="8">
    <location>
        <begin position="44"/>
        <end position="64"/>
    </location>
</feature>
<feature type="transmembrane region" description="Helical" evidence="8">
    <location>
        <begin position="12"/>
        <end position="32"/>
    </location>
</feature>
<evidence type="ECO:0000256" key="2">
    <source>
        <dbReference type="ARBA" id="ARBA00022448"/>
    </source>
</evidence>
<dbReference type="RefSeq" id="WP_273619874.1">
    <property type="nucleotide sequence ID" value="NZ_CP117418.1"/>
</dbReference>
<dbReference type="PANTHER" id="PTHR23517">
    <property type="entry name" value="RESISTANCE PROTEIN MDTM, PUTATIVE-RELATED-RELATED"/>
    <property type="match status" value="1"/>
</dbReference>
<protein>
    <recommendedName>
        <fullName evidence="8">Uncharacterized MFS-type transporter PQ457_16175</fullName>
    </recommendedName>
</protein>
<name>A0ABY7U3Y1_9SPHN</name>
<keyword evidence="10" id="KW-0614">Plasmid</keyword>
<accession>A0ABY7U3Y1</accession>
<feature type="transmembrane region" description="Helical" evidence="8">
    <location>
        <begin position="142"/>
        <end position="163"/>
    </location>
</feature>
<evidence type="ECO:0000256" key="4">
    <source>
        <dbReference type="ARBA" id="ARBA00022519"/>
    </source>
</evidence>
<feature type="domain" description="Major facilitator superfamily (MFS) profile" evidence="9">
    <location>
        <begin position="204"/>
        <end position="388"/>
    </location>
</feature>
<evidence type="ECO:0000313" key="10">
    <source>
        <dbReference type="EMBL" id="WCT79602.1"/>
    </source>
</evidence>
<keyword evidence="7 8" id="KW-0472">Membrane</keyword>
<feature type="transmembrane region" description="Helical" evidence="8">
    <location>
        <begin position="297"/>
        <end position="320"/>
    </location>
</feature>
<keyword evidence="6 8" id="KW-1133">Transmembrane helix</keyword>
<feature type="transmembrane region" description="Helical" evidence="8">
    <location>
        <begin position="273"/>
        <end position="291"/>
    </location>
</feature>
<feature type="transmembrane region" description="Helical" evidence="8">
    <location>
        <begin position="109"/>
        <end position="130"/>
    </location>
</feature>
<dbReference type="Proteomes" id="UP001218231">
    <property type="component" value="Plasmid unnamed1"/>
</dbReference>
<comment type="similarity">
    <text evidence="8">Belongs to the major facilitator superfamily. YhhS family.</text>
</comment>
<dbReference type="NCBIfam" id="NF003477">
    <property type="entry name" value="PRK05122.1"/>
    <property type="match status" value="1"/>
</dbReference>
<feature type="transmembrane region" description="Helical" evidence="8">
    <location>
        <begin position="359"/>
        <end position="382"/>
    </location>
</feature>
<evidence type="ECO:0000313" key="11">
    <source>
        <dbReference type="Proteomes" id="UP001218231"/>
    </source>
</evidence>
<evidence type="ECO:0000256" key="3">
    <source>
        <dbReference type="ARBA" id="ARBA00022475"/>
    </source>
</evidence>
<sequence length="388" mass="39637">MMTQDSPARSIFLCAGCTALAYFAVGLPLAVLPGWALKLGFGPVMAGFLISAQYVATVLSRIVVGPMIDRSGPRRAIVLGFVCCLGAGATTIAALWITAPMAAMAVMMASRILLGFSESLVSTSAMAWGIMRLGARQSARMISWNGIATYAAIAGGAPAGVWIFGLGGVMALGIALLLLGAGGLAFVWPQPAARVPAARRWPMRTVFGAVLPFGAALAMATVGFGVITSFVTLYFNAFGWGDAWMALTAFGCAFIASRLLFVRSVARHGGLPVSAVFIAIELAGLAIMASAPRAHLAIAGAAVTGFGFAMVFPALGVLVIERVPEQSRGTALSTFALFIDVALCLTGPLAGALAQHATYAAPFGGAAIGAGLALGMVALLMLRPKPAP</sequence>
<dbReference type="InterPro" id="IPR023008">
    <property type="entry name" value="MFS_YhhS-like"/>
</dbReference>
<dbReference type="EMBL" id="CP117418">
    <property type="protein sequence ID" value="WCT79602.1"/>
    <property type="molecule type" value="Genomic_DNA"/>
</dbReference>
<dbReference type="Gene3D" id="1.20.1250.20">
    <property type="entry name" value="MFS general substrate transporter like domains"/>
    <property type="match status" value="1"/>
</dbReference>
<reference evidence="10 11" key="1">
    <citation type="submission" date="2023-02" db="EMBL/GenBank/DDBJ databases">
        <title>Genome sequence of Novosphingobium humi KACC 19094.</title>
        <authorList>
            <person name="Kim S."/>
            <person name="Heo J."/>
            <person name="Kwon S.-W."/>
        </authorList>
    </citation>
    <scope>NUCLEOTIDE SEQUENCE [LARGE SCALE GENOMIC DNA]</scope>
    <source>
        <strain evidence="10 11">KACC 19094</strain>
        <plasmid evidence="10 11">unnamed1</plasmid>
    </source>
</reference>
<feature type="transmembrane region" description="Helical" evidence="8">
    <location>
        <begin position="243"/>
        <end position="261"/>
    </location>
</feature>
<evidence type="ECO:0000256" key="7">
    <source>
        <dbReference type="ARBA" id="ARBA00023136"/>
    </source>
</evidence>
<organism evidence="10 11">
    <name type="scientific">Novosphingobium humi</name>
    <dbReference type="NCBI Taxonomy" id="2282397"/>
    <lineage>
        <taxon>Bacteria</taxon>
        <taxon>Pseudomonadati</taxon>
        <taxon>Pseudomonadota</taxon>
        <taxon>Alphaproteobacteria</taxon>
        <taxon>Sphingomonadales</taxon>
        <taxon>Sphingomonadaceae</taxon>
        <taxon>Novosphingobium</taxon>
    </lineage>
</organism>
<keyword evidence="5 8" id="KW-0812">Transmembrane</keyword>